<comment type="caution">
    <text evidence="2">The sequence shown here is derived from an EMBL/GenBank/DDBJ whole genome shotgun (WGS) entry which is preliminary data.</text>
</comment>
<evidence type="ECO:0000313" key="2">
    <source>
        <dbReference type="EMBL" id="KAK2140958.1"/>
    </source>
</evidence>
<keyword evidence="3" id="KW-1185">Reference proteome</keyword>
<evidence type="ECO:0000259" key="1">
    <source>
        <dbReference type="Pfam" id="PF13358"/>
    </source>
</evidence>
<organism evidence="2 3">
    <name type="scientific">Paralvinella palmiformis</name>
    <dbReference type="NCBI Taxonomy" id="53620"/>
    <lineage>
        <taxon>Eukaryota</taxon>
        <taxon>Metazoa</taxon>
        <taxon>Spiralia</taxon>
        <taxon>Lophotrochozoa</taxon>
        <taxon>Annelida</taxon>
        <taxon>Polychaeta</taxon>
        <taxon>Sedentaria</taxon>
        <taxon>Canalipalpata</taxon>
        <taxon>Terebellida</taxon>
        <taxon>Terebelliformia</taxon>
        <taxon>Alvinellidae</taxon>
        <taxon>Paralvinella</taxon>
    </lineage>
</organism>
<dbReference type="InterPro" id="IPR036397">
    <property type="entry name" value="RNaseH_sf"/>
</dbReference>
<dbReference type="GO" id="GO:0003676">
    <property type="term" value="F:nucleic acid binding"/>
    <property type="evidence" value="ECO:0007669"/>
    <property type="project" value="InterPro"/>
</dbReference>
<dbReference type="Pfam" id="PF13358">
    <property type="entry name" value="DDE_3"/>
    <property type="match status" value="1"/>
</dbReference>
<dbReference type="InterPro" id="IPR038717">
    <property type="entry name" value="Tc1-like_DDE_dom"/>
</dbReference>
<feature type="domain" description="Tc1-like transposase DDE" evidence="1">
    <location>
        <begin position="124"/>
        <end position="187"/>
    </location>
</feature>
<proteinExistence type="predicted"/>
<accession>A0AAD9IUU1</accession>
<gene>
    <name evidence="2" type="ORF">LSH36_1198g00059</name>
</gene>
<protein>
    <recommendedName>
        <fullName evidence="1">Tc1-like transposase DDE domain-containing protein</fullName>
    </recommendedName>
</protein>
<dbReference type="Proteomes" id="UP001208570">
    <property type="component" value="Unassembled WGS sequence"/>
</dbReference>
<dbReference type="Gene3D" id="3.30.420.10">
    <property type="entry name" value="Ribonuclease H-like superfamily/Ribonuclease H"/>
    <property type="match status" value="1"/>
</dbReference>
<dbReference type="AlphaFoldDB" id="A0AAD9IUU1"/>
<reference evidence="2" key="1">
    <citation type="journal article" date="2023" name="Mol. Biol. Evol.">
        <title>Third-Generation Sequencing Reveals the Adaptive Role of the Epigenome in Three Deep-Sea Polychaetes.</title>
        <authorList>
            <person name="Perez M."/>
            <person name="Aroh O."/>
            <person name="Sun Y."/>
            <person name="Lan Y."/>
            <person name="Juniper S.K."/>
            <person name="Young C.R."/>
            <person name="Angers B."/>
            <person name="Qian P.Y."/>
        </authorList>
    </citation>
    <scope>NUCLEOTIDE SEQUENCE</scope>
    <source>
        <strain evidence="2">P08H-3</strain>
    </source>
</reference>
<evidence type="ECO:0000313" key="3">
    <source>
        <dbReference type="Proteomes" id="UP001208570"/>
    </source>
</evidence>
<name>A0AAD9IUU1_9ANNE</name>
<dbReference type="EMBL" id="JAODUP010001198">
    <property type="protein sequence ID" value="KAK2140958.1"/>
    <property type="molecule type" value="Genomic_DNA"/>
</dbReference>
<sequence>MGATAVSNPRPKLVTDSTHFTWIGLLSSDGQIVISSLAVANDSHCIESSELITTCPSQDNCHRQTFYEIQNKTYADSVLVRVGYWPLHKCRRVGELIILNGNMKSTDDIDFLDHNLLESVGNMFGDAIITFIFQNDNAQVHTARNVQRRLDEHDVQVNQWPAQSRDLNEIKNVWSMLQNRVIRDHHFKII</sequence>